<sequence length="127" mass="13628">MLPSVEAVEDLILEAYNSMQSDGEYIFLSQDIADKLHHVAQLVENAGYCHSNNQSTGFTSPVDGALVDSVGEDMEQLQLPCTASLDHSDAAEEPLTIDDSGSQNHKSEPEESTSPPDNQSAAEVSSF</sequence>
<protein>
    <submittedName>
        <fullName evidence="2">Uncharacterized protein</fullName>
    </submittedName>
</protein>
<organism evidence="2 3">
    <name type="scientific">Pythium insidiosum</name>
    <name type="common">Pythiosis disease agent</name>
    <dbReference type="NCBI Taxonomy" id="114742"/>
    <lineage>
        <taxon>Eukaryota</taxon>
        <taxon>Sar</taxon>
        <taxon>Stramenopiles</taxon>
        <taxon>Oomycota</taxon>
        <taxon>Peronosporomycetes</taxon>
        <taxon>Pythiales</taxon>
        <taxon>Pythiaceae</taxon>
        <taxon>Pythium</taxon>
    </lineage>
</organism>
<feature type="compositionally biased region" description="Polar residues" evidence="1">
    <location>
        <begin position="112"/>
        <end position="127"/>
    </location>
</feature>
<evidence type="ECO:0000256" key="1">
    <source>
        <dbReference type="SAM" id="MobiDB-lite"/>
    </source>
</evidence>
<dbReference type="EMBL" id="JAKCXM010000439">
    <property type="protein sequence ID" value="KAJ0394045.1"/>
    <property type="molecule type" value="Genomic_DNA"/>
</dbReference>
<evidence type="ECO:0000313" key="3">
    <source>
        <dbReference type="Proteomes" id="UP001209570"/>
    </source>
</evidence>
<keyword evidence="3" id="KW-1185">Reference proteome</keyword>
<gene>
    <name evidence="2" type="ORF">P43SY_000966</name>
</gene>
<accession>A0AAD5Q6P0</accession>
<dbReference type="Proteomes" id="UP001209570">
    <property type="component" value="Unassembled WGS sequence"/>
</dbReference>
<name>A0AAD5Q6P0_PYTIN</name>
<feature type="region of interest" description="Disordered" evidence="1">
    <location>
        <begin position="83"/>
        <end position="127"/>
    </location>
</feature>
<proteinExistence type="predicted"/>
<reference evidence="2" key="1">
    <citation type="submission" date="2021-12" db="EMBL/GenBank/DDBJ databases">
        <title>Prjna785345.</title>
        <authorList>
            <person name="Rujirawat T."/>
            <person name="Krajaejun T."/>
        </authorList>
    </citation>
    <scope>NUCLEOTIDE SEQUENCE</scope>
    <source>
        <strain evidence="2">Pi057C3</strain>
    </source>
</reference>
<evidence type="ECO:0000313" key="2">
    <source>
        <dbReference type="EMBL" id="KAJ0394045.1"/>
    </source>
</evidence>
<comment type="caution">
    <text evidence="2">The sequence shown here is derived from an EMBL/GenBank/DDBJ whole genome shotgun (WGS) entry which is preliminary data.</text>
</comment>
<dbReference type="AlphaFoldDB" id="A0AAD5Q6P0"/>